<evidence type="ECO:0000313" key="5">
    <source>
        <dbReference type="Proteomes" id="UP000615003"/>
    </source>
</evidence>
<evidence type="ECO:0000313" key="4">
    <source>
        <dbReference type="Proteomes" id="UP000238288"/>
    </source>
</evidence>
<dbReference type="EMBL" id="LT965928">
    <property type="protein sequence ID" value="SOU41317.1"/>
    <property type="molecule type" value="Genomic_DNA"/>
</dbReference>
<evidence type="ECO:0008006" key="6">
    <source>
        <dbReference type="Google" id="ProtNLM"/>
    </source>
</evidence>
<reference evidence="2 5" key="1">
    <citation type="submission" date="2015-06" db="EMBL/GenBank/DDBJ databases">
        <title>Genome sequence of Pseudoalteromonas carrageenovora.</title>
        <authorList>
            <person name="Xie B.-B."/>
            <person name="Rong J.-C."/>
            <person name="Qin Q.-L."/>
            <person name="Zhang Y.-Z."/>
        </authorList>
    </citation>
    <scope>NUCLEOTIDE SEQUENCE [LARGE SCALE GENOMIC DNA]</scope>
    <source>
        <strain evidence="2 5">IAM 12662</strain>
    </source>
</reference>
<sequence>MARANLYSKSYFYLKTIVYISLNMHKIIKKLITLSALSLSASLISPFSFAQDDVLVDQSRNRTIPINITLPNNSNKCSAQIKCPVAFINAGYGISHNEYTFASKLFNAKGYLSIAVAHEFKTDPALNRMQPYLTTRMENWHRGVVTLKFLVNQLSEQYPEYDFTKLTLFGHSNGGDISALYASIYPGEVNQVITLDHRRMLIPRNKNTRVLTLRGSDYPADANVLLNGTELKEFPVSQITIEKSRHNDMYDGGPKWLVDRMSKEVGAFLN</sequence>
<dbReference type="SUPFAM" id="SSF53474">
    <property type="entry name" value="alpha/beta-Hydrolases"/>
    <property type="match status" value="1"/>
</dbReference>
<dbReference type="AlphaFoldDB" id="A0A2K4XAH1"/>
<gene>
    <name evidence="3" type="ORF">PCAR9_A30494</name>
    <name evidence="2" type="ORF">PCARR_a2371</name>
</gene>
<dbReference type="Proteomes" id="UP000615003">
    <property type="component" value="Unassembled WGS sequence"/>
</dbReference>
<accession>A0A2K4XAH1</accession>
<evidence type="ECO:0000313" key="3">
    <source>
        <dbReference type="EMBL" id="SOU41317.1"/>
    </source>
</evidence>
<evidence type="ECO:0000256" key="1">
    <source>
        <dbReference type="SAM" id="SignalP"/>
    </source>
</evidence>
<keyword evidence="5" id="KW-1185">Reference proteome</keyword>
<feature type="signal peptide" evidence="1">
    <location>
        <begin position="1"/>
        <end position="50"/>
    </location>
</feature>
<dbReference type="EMBL" id="AQGW01000023">
    <property type="protein sequence ID" value="MBE0384032.1"/>
    <property type="molecule type" value="Genomic_DNA"/>
</dbReference>
<dbReference type="Gene3D" id="3.40.50.1820">
    <property type="entry name" value="alpha/beta hydrolase"/>
    <property type="match status" value="1"/>
</dbReference>
<organism evidence="3 4">
    <name type="scientific">Pseudoalteromonas carrageenovora IAM 12662</name>
    <dbReference type="NCBI Taxonomy" id="1314868"/>
    <lineage>
        <taxon>Bacteria</taxon>
        <taxon>Pseudomonadati</taxon>
        <taxon>Pseudomonadota</taxon>
        <taxon>Gammaproteobacteria</taxon>
        <taxon>Alteromonadales</taxon>
        <taxon>Pseudoalteromonadaceae</taxon>
        <taxon>Pseudoalteromonas</taxon>
    </lineage>
</organism>
<dbReference type="InterPro" id="IPR029058">
    <property type="entry name" value="AB_hydrolase_fold"/>
</dbReference>
<feature type="chain" id="PRO_5014345940" description="Alpha/beta hydrolase" evidence="1">
    <location>
        <begin position="51"/>
        <end position="270"/>
    </location>
</feature>
<protein>
    <recommendedName>
        <fullName evidence="6">Alpha/beta hydrolase</fullName>
    </recommendedName>
</protein>
<keyword evidence="1" id="KW-0732">Signal</keyword>
<evidence type="ECO:0000313" key="2">
    <source>
        <dbReference type="EMBL" id="MBE0384032.1"/>
    </source>
</evidence>
<proteinExistence type="predicted"/>
<name>A0A2K4XAH1_PSEVC</name>
<dbReference type="Proteomes" id="UP000238288">
    <property type="component" value="Chromosome PCAR9a"/>
</dbReference>
<reference evidence="3 4" key="2">
    <citation type="submission" date="2017-11" db="EMBL/GenBank/DDBJ databases">
        <authorList>
            <person name="Han C.G."/>
        </authorList>
    </citation>
    <scope>NUCLEOTIDE SEQUENCE [LARGE SCALE GENOMIC DNA]</scope>
    <source>
        <strain evidence="4">ATCC 43555</strain>
        <strain evidence="3">ATCC43555</strain>
    </source>
</reference>